<accession>A0A0F5FI69</accession>
<keyword evidence="2" id="KW-0238">DNA-binding</keyword>
<dbReference type="Gene3D" id="1.10.10.10">
    <property type="entry name" value="Winged helix-like DNA-binding domain superfamily/Winged helix DNA-binding domain"/>
    <property type="match status" value="1"/>
</dbReference>
<evidence type="ECO:0000256" key="3">
    <source>
        <dbReference type="ARBA" id="ARBA00023163"/>
    </source>
</evidence>
<dbReference type="PANTHER" id="PTHR33164:SF43">
    <property type="entry name" value="HTH-TYPE TRANSCRIPTIONAL REPRESSOR YETL"/>
    <property type="match status" value="1"/>
</dbReference>
<gene>
    <name evidence="5" type="ORF">VE26_12550</name>
</gene>
<dbReference type="SMART" id="SM00347">
    <property type="entry name" value="HTH_MARR"/>
    <property type="match status" value="1"/>
</dbReference>
<dbReference type="PANTHER" id="PTHR33164">
    <property type="entry name" value="TRANSCRIPTIONAL REGULATOR, MARR FAMILY"/>
    <property type="match status" value="1"/>
</dbReference>
<dbReference type="STRING" id="429727.VE26_12550"/>
<reference evidence="5 6" key="1">
    <citation type="submission" date="2015-03" db="EMBL/GenBank/DDBJ databases">
        <authorList>
            <person name="Hassan Y."/>
            <person name="Lepp D."/>
            <person name="Li X.-Z."/>
            <person name="Zhou T."/>
        </authorList>
    </citation>
    <scope>NUCLEOTIDE SEQUENCE [LARGE SCALE GENOMIC DNA]</scope>
    <source>
        <strain evidence="5 6">IPL18</strain>
    </source>
</reference>
<dbReference type="SUPFAM" id="SSF46785">
    <property type="entry name" value="Winged helix' DNA-binding domain"/>
    <property type="match status" value="1"/>
</dbReference>
<keyword evidence="3" id="KW-0804">Transcription</keyword>
<dbReference type="PROSITE" id="PS50995">
    <property type="entry name" value="HTH_MARR_2"/>
    <property type="match status" value="1"/>
</dbReference>
<keyword evidence="1" id="KW-0805">Transcription regulation</keyword>
<proteinExistence type="predicted"/>
<evidence type="ECO:0000259" key="4">
    <source>
        <dbReference type="PROSITE" id="PS50995"/>
    </source>
</evidence>
<dbReference type="Pfam" id="PF01047">
    <property type="entry name" value="MarR"/>
    <property type="match status" value="1"/>
</dbReference>
<dbReference type="InterPro" id="IPR000835">
    <property type="entry name" value="HTH_MarR-typ"/>
</dbReference>
<comment type="caution">
    <text evidence="5">The sequence shown here is derived from an EMBL/GenBank/DDBJ whole genome shotgun (WGS) entry which is preliminary data.</text>
</comment>
<protein>
    <recommendedName>
        <fullName evidence="4">HTH marR-type domain-containing protein</fullName>
    </recommendedName>
</protein>
<dbReference type="EMBL" id="JZEY01000061">
    <property type="protein sequence ID" value="KKB08265.1"/>
    <property type="molecule type" value="Genomic_DNA"/>
</dbReference>
<dbReference type="GO" id="GO:0003700">
    <property type="term" value="F:DNA-binding transcription factor activity"/>
    <property type="evidence" value="ECO:0007669"/>
    <property type="project" value="InterPro"/>
</dbReference>
<name>A0A0F5FI69_9HYPH</name>
<evidence type="ECO:0000256" key="1">
    <source>
        <dbReference type="ARBA" id="ARBA00023015"/>
    </source>
</evidence>
<evidence type="ECO:0000256" key="2">
    <source>
        <dbReference type="ARBA" id="ARBA00023125"/>
    </source>
</evidence>
<dbReference type="PROSITE" id="PS01117">
    <property type="entry name" value="HTH_MARR_1"/>
    <property type="match status" value="1"/>
</dbReference>
<keyword evidence="6" id="KW-1185">Reference proteome</keyword>
<dbReference type="GO" id="GO:0006950">
    <property type="term" value="P:response to stress"/>
    <property type="evidence" value="ECO:0007669"/>
    <property type="project" value="TreeGrafter"/>
</dbReference>
<dbReference type="GO" id="GO:0003677">
    <property type="term" value="F:DNA binding"/>
    <property type="evidence" value="ECO:0007669"/>
    <property type="project" value="UniProtKB-KW"/>
</dbReference>
<feature type="domain" description="HTH marR-type" evidence="4">
    <location>
        <begin position="14"/>
        <end position="146"/>
    </location>
</feature>
<evidence type="ECO:0000313" key="6">
    <source>
        <dbReference type="Proteomes" id="UP000033649"/>
    </source>
</evidence>
<dbReference type="InterPro" id="IPR039422">
    <property type="entry name" value="MarR/SlyA-like"/>
</dbReference>
<dbReference type="PRINTS" id="PR00598">
    <property type="entry name" value="HTHMARR"/>
</dbReference>
<dbReference type="AlphaFoldDB" id="A0A0F5FI69"/>
<dbReference type="Proteomes" id="UP000033649">
    <property type="component" value="Unassembled WGS sequence"/>
</dbReference>
<sequence length="175" mass="19054">MSNPEHRSTQPPPFASLGWALATLLRDYQKQVEAALTGLPGGGRAFMVMSLVQRETCQSQIAIAERIALDKTTLTYLLDGLEKEDLIRRVSDPNDRRSRHINLTPKGAKALVGFSQAVEHIEEGILARLDPKDAALFRVSLSKAAGLEAVSEESRAEQTDSAHICKTVVSADEAC</sequence>
<organism evidence="5 6">
    <name type="scientific">Devosia chinhatensis</name>
    <dbReference type="NCBI Taxonomy" id="429727"/>
    <lineage>
        <taxon>Bacteria</taxon>
        <taxon>Pseudomonadati</taxon>
        <taxon>Pseudomonadota</taxon>
        <taxon>Alphaproteobacteria</taxon>
        <taxon>Hyphomicrobiales</taxon>
        <taxon>Devosiaceae</taxon>
        <taxon>Devosia</taxon>
    </lineage>
</organism>
<evidence type="ECO:0000313" key="5">
    <source>
        <dbReference type="EMBL" id="KKB08265.1"/>
    </source>
</evidence>
<dbReference type="PATRIC" id="fig|429727.3.peg.2583"/>
<dbReference type="InterPro" id="IPR036390">
    <property type="entry name" value="WH_DNA-bd_sf"/>
</dbReference>
<dbReference type="InterPro" id="IPR036388">
    <property type="entry name" value="WH-like_DNA-bd_sf"/>
</dbReference>
<dbReference type="InterPro" id="IPR023187">
    <property type="entry name" value="Tscrpt_reg_MarR-type_CS"/>
</dbReference>